<dbReference type="PANTHER" id="PTHR47505">
    <property type="entry name" value="DNA UTILIZATION PROTEIN YHGH"/>
    <property type="match status" value="1"/>
</dbReference>
<dbReference type="InterPro" id="IPR000836">
    <property type="entry name" value="PRTase_dom"/>
</dbReference>
<reference evidence="5" key="1">
    <citation type="journal article" date="2019" name="Int. J. Syst. Evol. Microbiol.">
        <title>The Global Catalogue of Microorganisms (GCM) 10K type strain sequencing project: providing services to taxonomists for standard genome sequencing and annotation.</title>
        <authorList>
            <consortium name="The Broad Institute Genomics Platform"/>
            <consortium name="The Broad Institute Genome Sequencing Center for Infectious Disease"/>
            <person name="Wu L."/>
            <person name="Ma J."/>
        </authorList>
    </citation>
    <scope>NUCLEOTIDE SEQUENCE [LARGE SCALE GENOMIC DNA]</scope>
    <source>
        <strain evidence="5">KCTC 52168</strain>
    </source>
</reference>
<sequence>MNPAASTPARATSHPGAFARLAAFLSGHRCPGCATPCVGWICADCEHRLNRPRLRCVGCALPLTAALAAAATADESQAADTGMPAAAPQDASRQAPHTPPQPAAMRCGRCLSEPPPVAASYAAFDYAEPGDRLVQALKFKQRTALAAPLAALLADALPGDQAAFAASSAAEPAHFDRILPIPLSPSRERSRGYNQSWELVRRLPPTLGPACWQTLTRTRDTASQMALPLTERERNVRGAFAVQREAAGLHLLLVDDVMTTGATLFEAARVLRKAGAASVTALALARTP</sequence>
<dbReference type="CDD" id="cd06223">
    <property type="entry name" value="PRTases_typeI"/>
    <property type="match status" value="1"/>
</dbReference>
<evidence type="ECO:0000313" key="5">
    <source>
        <dbReference type="Proteomes" id="UP001595556"/>
    </source>
</evidence>
<name>A0ABV7H9T5_9BURK</name>
<accession>A0ABV7H9T5</accession>
<dbReference type="PANTHER" id="PTHR47505:SF1">
    <property type="entry name" value="DNA UTILIZATION PROTEIN YHGH"/>
    <property type="match status" value="1"/>
</dbReference>
<protein>
    <submittedName>
        <fullName evidence="4">ComF family protein</fullName>
    </submittedName>
</protein>
<gene>
    <name evidence="4" type="ORF">ACFOEN_16530</name>
</gene>
<dbReference type="InterPro" id="IPR029057">
    <property type="entry name" value="PRTase-like"/>
</dbReference>
<proteinExistence type="inferred from homology"/>
<keyword evidence="5" id="KW-1185">Reference proteome</keyword>
<evidence type="ECO:0000256" key="2">
    <source>
        <dbReference type="SAM" id="MobiDB-lite"/>
    </source>
</evidence>
<dbReference type="RefSeq" id="WP_377305831.1">
    <property type="nucleotide sequence ID" value="NZ_CP180191.1"/>
</dbReference>
<evidence type="ECO:0000313" key="4">
    <source>
        <dbReference type="EMBL" id="MFC3149230.1"/>
    </source>
</evidence>
<evidence type="ECO:0000259" key="3">
    <source>
        <dbReference type="Pfam" id="PF00156"/>
    </source>
</evidence>
<comment type="caution">
    <text evidence="4">The sequence shown here is derived from an EMBL/GenBank/DDBJ whole genome shotgun (WGS) entry which is preliminary data.</text>
</comment>
<dbReference type="Gene3D" id="3.40.50.2020">
    <property type="match status" value="1"/>
</dbReference>
<dbReference type="SUPFAM" id="SSF53271">
    <property type="entry name" value="PRTase-like"/>
    <property type="match status" value="1"/>
</dbReference>
<evidence type="ECO:0000256" key="1">
    <source>
        <dbReference type="ARBA" id="ARBA00008007"/>
    </source>
</evidence>
<dbReference type="Pfam" id="PF00156">
    <property type="entry name" value="Pribosyltran"/>
    <property type="match status" value="1"/>
</dbReference>
<organism evidence="4 5">
    <name type="scientific">Piscinibacterium candidicorallinum</name>
    <dbReference type="NCBI Taxonomy" id="1793872"/>
    <lineage>
        <taxon>Bacteria</taxon>
        <taxon>Pseudomonadati</taxon>
        <taxon>Pseudomonadota</taxon>
        <taxon>Betaproteobacteria</taxon>
        <taxon>Burkholderiales</taxon>
        <taxon>Piscinibacterium</taxon>
    </lineage>
</organism>
<dbReference type="EMBL" id="JBHRTI010000010">
    <property type="protein sequence ID" value="MFC3149230.1"/>
    <property type="molecule type" value="Genomic_DNA"/>
</dbReference>
<dbReference type="InterPro" id="IPR051910">
    <property type="entry name" value="ComF/GntX_DNA_util-trans"/>
</dbReference>
<dbReference type="Proteomes" id="UP001595556">
    <property type="component" value="Unassembled WGS sequence"/>
</dbReference>
<feature type="domain" description="Phosphoribosyltransferase" evidence="3">
    <location>
        <begin position="243"/>
        <end position="286"/>
    </location>
</feature>
<feature type="region of interest" description="Disordered" evidence="2">
    <location>
        <begin position="78"/>
        <end position="105"/>
    </location>
</feature>
<comment type="similarity">
    <text evidence="1">Belongs to the ComF/GntX family.</text>
</comment>